<evidence type="ECO:0000256" key="7">
    <source>
        <dbReference type="PROSITE-ProRule" id="PRU01091"/>
    </source>
</evidence>
<dbReference type="SMART" id="SM00448">
    <property type="entry name" value="REC"/>
    <property type="match status" value="1"/>
</dbReference>
<dbReference type="InterPro" id="IPR036388">
    <property type="entry name" value="WH-like_DNA-bd_sf"/>
</dbReference>
<dbReference type="CDD" id="cd00383">
    <property type="entry name" value="trans_reg_C"/>
    <property type="match status" value="1"/>
</dbReference>
<keyword evidence="2" id="KW-0902">Two-component regulatory system</keyword>
<dbReference type="Gene3D" id="6.10.250.690">
    <property type="match status" value="1"/>
</dbReference>
<evidence type="ECO:0000256" key="2">
    <source>
        <dbReference type="ARBA" id="ARBA00023012"/>
    </source>
</evidence>
<dbReference type="PANTHER" id="PTHR48111:SF22">
    <property type="entry name" value="REGULATOR OF RPOS"/>
    <property type="match status" value="1"/>
</dbReference>
<evidence type="ECO:0000256" key="5">
    <source>
        <dbReference type="ARBA" id="ARBA00023163"/>
    </source>
</evidence>
<feature type="domain" description="OmpR/PhoB-type" evidence="9">
    <location>
        <begin position="132"/>
        <end position="230"/>
    </location>
</feature>
<feature type="domain" description="Response regulatory" evidence="8">
    <location>
        <begin position="4"/>
        <end position="118"/>
    </location>
</feature>
<name>A0ABU5ZFS5_9BACL</name>
<evidence type="ECO:0000259" key="8">
    <source>
        <dbReference type="PROSITE" id="PS50110"/>
    </source>
</evidence>
<dbReference type="SUPFAM" id="SSF52172">
    <property type="entry name" value="CheY-like"/>
    <property type="match status" value="1"/>
</dbReference>
<keyword evidence="5" id="KW-0804">Transcription</keyword>
<organism evidence="10 11">
    <name type="scientific">Ferviditalea candida</name>
    <dbReference type="NCBI Taxonomy" id="3108399"/>
    <lineage>
        <taxon>Bacteria</taxon>
        <taxon>Bacillati</taxon>
        <taxon>Bacillota</taxon>
        <taxon>Bacilli</taxon>
        <taxon>Bacillales</taxon>
        <taxon>Paenibacillaceae</taxon>
        <taxon>Ferviditalea</taxon>
    </lineage>
</organism>
<proteinExistence type="predicted"/>
<keyword evidence="3" id="KW-0805">Transcription regulation</keyword>
<dbReference type="RefSeq" id="WP_371753469.1">
    <property type="nucleotide sequence ID" value="NZ_JAYJLD010000007.1"/>
</dbReference>
<evidence type="ECO:0000256" key="4">
    <source>
        <dbReference type="ARBA" id="ARBA00023125"/>
    </source>
</evidence>
<dbReference type="Pfam" id="PF00486">
    <property type="entry name" value="Trans_reg_C"/>
    <property type="match status" value="1"/>
</dbReference>
<dbReference type="InterPro" id="IPR011006">
    <property type="entry name" value="CheY-like_superfamily"/>
</dbReference>
<dbReference type="PROSITE" id="PS51755">
    <property type="entry name" value="OMPR_PHOB"/>
    <property type="match status" value="1"/>
</dbReference>
<dbReference type="Gene3D" id="1.10.10.10">
    <property type="entry name" value="Winged helix-like DNA-binding domain superfamily/Winged helix DNA-binding domain"/>
    <property type="match status" value="1"/>
</dbReference>
<keyword evidence="1 6" id="KW-0597">Phosphoprotein</keyword>
<evidence type="ECO:0000256" key="3">
    <source>
        <dbReference type="ARBA" id="ARBA00023015"/>
    </source>
</evidence>
<dbReference type="InterPro" id="IPR039420">
    <property type="entry name" value="WalR-like"/>
</dbReference>
<evidence type="ECO:0000313" key="11">
    <source>
        <dbReference type="Proteomes" id="UP001310386"/>
    </source>
</evidence>
<evidence type="ECO:0000259" key="9">
    <source>
        <dbReference type="PROSITE" id="PS51755"/>
    </source>
</evidence>
<feature type="DNA-binding region" description="OmpR/PhoB-type" evidence="7">
    <location>
        <begin position="132"/>
        <end position="230"/>
    </location>
</feature>
<keyword evidence="4 7" id="KW-0238">DNA-binding</keyword>
<feature type="modified residue" description="4-aspartylphosphate" evidence="6">
    <location>
        <position position="53"/>
    </location>
</feature>
<keyword evidence="11" id="KW-1185">Reference proteome</keyword>
<dbReference type="Proteomes" id="UP001310386">
    <property type="component" value="Unassembled WGS sequence"/>
</dbReference>
<dbReference type="SUPFAM" id="SSF46894">
    <property type="entry name" value="C-terminal effector domain of the bipartite response regulators"/>
    <property type="match status" value="1"/>
</dbReference>
<accession>A0ABU5ZFS5</accession>
<dbReference type="PANTHER" id="PTHR48111">
    <property type="entry name" value="REGULATOR OF RPOS"/>
    <property type="match status" value="1"/>
</dbReference>
<dbReference type="Gene3D" id="3.40.50.2300">
    <property type="match status" value="1"/>
</dbReference>
<dbReference type="InterPro" id="IPR016032">
    <property type="entry name" value="Sig_transdc_resp-reg_C-effctor"/>
</dbReference>
<dbReference type="SMART" id="SM00862">
    <property type="entry name" value="Trans_reg_C"/>
    <property type="match status" value="1"/>
</dbReference>
<dbReference type="EMBL" id="JAYJLD010000007">
    <property type="protein sequence ID" value="MEB3101353.1"/>
    <property type="molecule type" value="Genomic_DNA"/>
</dbReference>
<dbReference type="InterPro" id="IPR001789">
    <property type="entry name" value="Sig_transdc_resp-reg_receiver"/>
</dbReference>
<reference evidence="10" key="1">
    <citation type="submission" date="2023-12" db="EMBL/GenBank/DDBJ databases">
        <title>Fervidustalea candida gen. nov., sp. nov., a novel member of the family Paenibacillaceae isolated from a geothermal area.</title>
        <authorList>
            <person name="Li W.-J."/>
            <person name="Jiao J.-Y."/>
            <person name="Chen Y."/>
        </authorList>
    </citation>
    <scope>NUCLEOTIDE SEQUENCE</scope>
    <source>
        <strain evidence="10">SYSU GA230002</strain>
    </source>
</reference>
<sequence>MNERILIVEDEDKIARVLELELTHEGYSAARAADGEQGLALALDETWDLILLDIMLPKMGGFEVLKKIREADNFVPIILLTARNSVPEKVEGLDSGANDYVTKPFSIEELLARIRNLLRLSGVPGDQSGQEEETCSVGDLTVDPKTQTVRRGDKTIELTPREYDLLLYLIRHKGAVLSRENILSDVWGFDFMGDTNLVDVYIRYLRQKIDVGFKKNLIHTRRGVGYLIKEPSP</sequence>
<dbReference type="InterPro" id="IPR001867">
    <property type="entry name" value="OmpR/PhoB-type_DNA-bd"/>
</dbReference>
<evidence type="ECO:0000313" key="10">
    <source>
        <dbReference type="EMBL" id="MEB3101353.1"/>
    </source>
</evidence>
<dbReference type="PROSITE" id="PS50110">
    <property type="entry name" value="RESPONSE_REGULATORY"/>
    <property type="match status" value="1"/>
</dbReference>
<protein>
    <submittedName>
        <fullName evidence="10">Response regulator transcription factor</fullName>
    </submittedName>
</protein>
<gene>
    <name evidence="10" type="ORF">VF724_06710</name>
</gene>
<comment type="caution">
    <text evidence="10">The sequence shown here is derived from an EMBL/GenBank/DDBJ whole genome shotgun (WGS) entry which is preliminary data.</text>
</comment>
<evidence type="ECO:0000256" key="1">
    <source>
        <dbReference type="ARBA" id="ARBA00022553"/>
    </source>
</evidence>
<evidence type="ECO:0000256" key="6">
    <source>
        <dbReference type="PROSITE-ProRule" id="PRU00169"/>
    </source>
</evidence>
<dbReference type="Pfam" id="PF00072">
    <property type="entry name" value="Response_reg"/>
    <property type="match status" value="1"/>
</dbReference>